<feature type="compositionally biased region" description="Polar residues" evidence="1">
    <location>
        <begin position="374"/>
        <end position="425"/>
    </location>
</feature>
<feature type="compositionally biased region" description="Low complexity" evidence="1">
    <location>
        <begin position="196"/>
        <end position="216"/>
    </location>
</feature>
<dbReference type="AlphaFoldDB" id="A0A7S3HLS2"/>
<feature type="region of interest" description="Disordered" evidence="1">
    <location>
        <begin position="503"/>
        <end position="588"/>
    </location>
</feature>
<feature type="region of interest" description="Disordered" evidence="1">
    <location>
        <begin position="368"/>
        <end position="442"/>
    </location>
</feature>
<feature type="chain" id="PRO_5030515567" evidence="2">
    <location>
        <begin position="25"/>
        <end position="588"/>
    </location>
</feature>
<keyword evidence="2" id="KW-0732">Signal</keyword>
<evidence type="ECO:0000256" key="2">
    <source>
        <dbReference type="SAM" id="SignalP"/>
    </source>
</evidence>
<dbReference type="EMBL" id="HBIC01053551">
    <property type="protein sequence ID" value="CAE0298659.1"/>
    <property type="molecule type" value="Transcribed_RNA"/>
</dbReference>
<sequence length="588" mass="60356">MLKLHNLFLVCLLAICICSLSARALRGLKEHNDNDTPKDNDDFALVIPTTSPVKVAAPTPAVSYQPTVAAKSETSESLTPTVSQDSVQPTLMAKSETPSVTPSEAEQTDIISSARPTLAKVETPTTGSDAEPVSNQPTVSVTQPETPIVVDTNAPSVVKTDTPVVAQTDAPVAVITETPTVAETVALTNKPSVAKTDPPTTEPTKTETPTVNPTEESANVPVPVPVVSTKAPMVELTEAPTIAKTETPTVPTGTNTDKDSGSSAAPSVPVETETDTEEPEDLSNSTTTFVLVVLIGLVGFVLYRMYCKPSSSGALAPGESAISGTSYARLAQTEQPGDDFDPLGDIEMHGGAAFDDNAEIWEEWETNEEVNPPSVLQYNNTSSSASELPKKNTSNSNLAPSTSRSSSQEDNALSAHSRSTSNGGFNTLPPAPSPLPTIPSIPAPLSGGNLAGSLGTLGLNKSKNTSSGGLNGGGSSKKRGSGLTPPAEVDLFASIGIAAAPKFNNQTSGLGGFPAKPASSNNNNKNNTSSTSTRASTARAASAATTASAAAAASGPSRVSAITSYDAPSGDDNTWDDDKELDDLIGDD</sequence>
<feature type="signal peptide" evidence="2">
    <location>
        <begin position="1"/>
        <end position="24"/>
    </location>
</feature>
<feature type="compositionally biased region" description="Low complexity" evidence="1">
    <location>
        <begin position="514"/>
        <end position="554"/>
    </location>
</feature>
<name>A0A7S3HLS2_9STRA</name>
<feature type="compositionally biased region" description="Acidic residues" evidence="1">
    <location>
        <begin position="272"/>
        <end position="281"/>
    </location>
</feature>
<reference evidence="3" key="1">
    <citation type="submission" date="2021-01" db="EMBL/GenBank/DDBJ databases">
        <authorList>
            <person name="Corre E."/>
            <person name="Pelletier E."/>
            <person name="Niang G."/>
            <person name="Scheremetjew M."/>
            <person name="Finn R."/>
            <person name="Kale V."/>
            <person name="Holt S."/>
            <person name="Cochrane G."/>
            <person name="Meng A."/>
            <person name="Brown T."/>
            <person name="Cohen L."/>
        </authorList>
    </citation>
    <scope>NUCLEOTIDE SEQUENCE</scope>
    <source>
        <strain evidence="3">CCAP 955/1</strain>
    </source>
</reference>
<feature type="region of interest" description="Disordered" evidence="1">
    <location>
        <begin position="188"/>
        <end position="221"/>
    </location>
</feature>
<protein>
    <submittedName>
        <fullName evidence="3">Uncharacterized protein</fullName>
    </submittedName>
</protein>
<evidence type="ECO:0000313" key="3">
    <source>
        <dbReference type="EMBL" id="CAE0298659.1"/>
    </source>
</evidence>
<feature type="compositionally biased region" description="Acidic residues" evidence="1">
    <location>
        <begin position="573"/>
        <end position="588"/>
    </location>
</feature>
<organism evidence="3">
    <name type="scientific">Spumella elongata</name>
    <dbReference type="NCBI Taxonomy" id="89044"/>
    <lineage>
        <taxon>Eukaryota</taxon>
        <taxon>Sar</taxon>
        <taxon>Stramenopiles</taxon>
        <taxon>Ochrophyta</taxon>
        <taxon>Chrysophyceae</taxon>
        <taxon>Chromulinales</taxon>
        <taxon>Chromulinaceae</taxon>
        <taxon>Spumella</taxon>
    </lineage>
</organism>
<gene>
    <name evidence="3" type="ORF">SELO1098_LOCUS27513</name>
</gene>
<accession>A0A7S3HLS2</accession>
<feature type="region of interest" description="Disordered" evidence="1">
    <location>
        <begin position="237"/>
        <end position="284"/>
    </location>
</feature>
<feature type="compositionally biased region" description="Low complexity" evidence="1">
    <location>
        <begin position="245"/>
        <end position="255"/>
    </location>
</feature>
<evidence type="ECO:0000256" key="1">
    <source>
        <dbReference type="SAM" id="MobiDB-lite"/>
    </source>
</evidence>
<feature type="region of interest" description="Disordered" evidence="1">
    <location>
        <begin position="456"/>
        <end position="486"/>
    </location>
</feature>
<feature type="compositionally biased region" description="Pro residues" evidence="1">
    <location>
        <begin position="429"/>
        <end position="442"/>
    </location>
</feature>
<proteinExistence type="predicted"/>